<protein>
    <submittedName>
        <fullName evidence="2">Uncharacterized protein</fullName>
    </submittedName>
</protein>
<proteinExistence type="predicted"/>
<dbReference type="AlphaFoldDB" id="A0A914E1L7"/>
<dbReference type="Proteomes" id="UP000887540">
    <property type="component" value="Unplaced"/>
</dbReference>
<name>A0A914E1L7_9BILA</name>
<keyword evidence="1" id="KW-1185">Reference proteome</keyword>
<reference evidence="2" key="1">
    <citation type="submission" date="2022-11" db="UniProtKB">
        <authorList>
            <consortium name="WormBaseParasite"/>
        </authorList>
    </citation>
    <scope>IDENTIFICATION</scope>
</reference>
<evidence type="ECO:0000313" key="2">
    <source>
        <dbReference type="WBParaSite" id="ACRNAN_scaffold5278.g10422.t1"/>
    </source>
</evidence>
<evidence type="ECO:0000313" key="1">
    <source>
        <dbReference type="Proteomes" id="UP000887540"/>
    </source>
</evidence>
<sequence length="202" mass="23555">MNYIGQLFQSNKSEPKLTLNILAGYAENEKMYMQYKKLKELEGINCIQIPGYEKSFMFDHMDFESKAQIYTDAKVIVEHYRYKPTNTEMAVKFLRIPFSSSNDESIFESFFNKIQREMNTLGLAIRLIQMLQESRFEIDANTSDILNHIAIIEALIAICEKNTDLYKTELSKSGIHYTLLLIIEKSMQIQKAHNNDKSRLTL</sequence>
<dbReference type="WBParaSite" id="ACRNAN_scaffold5278.g10422.t1">
    <property type="protein sequence ID" value="ACRNAN_scaffold5278.g10422.t1"/>
    <property type="gene ID" value="ACRNAN_scaffold5278.g10422"/>
</dbReference>
<accession>A0A914E1L7</accession>
<organism evidence="1 2">
    <name type="scientific">Acrobeloides nanus</name>
    <dbReference type="NCBI Taxonomy" id="290746"/>
    <lineage>
        <taxon>Eukaryota</taxon>
        <taxon>Metazoa</taxon>
        <taxon>Ecdysozoa</taxon>
        <taxon>Nematoda</taxon>
        <taxon>Chromadorea</taxon>
        <taxon>Rhabditida</taxon>
        <taxon>Tylenchina</taxon>
        <taxon>Cephalobomorpha</taxon>
        <taxon>Cephaloboidea</taxon>
        <taxon>Cephalobidae</taxon>
        <taxon>Acrobeloides</taxon>
    </lineage>
</organism>